<dbReference type="EMBL" id="JAEHOE010000061">
    <property type="protein sequence ID" value="KAG2490480.1"/>
    <property type="molecule type" value="Genomic_DNA"/>
</dbReference>
<feature type="compositionally biased region" description="Polar residues" evidence="1">
    <location>
        <begin position="167"/>
        <end position="179"/>
    </location>
</feature>
<comment type="caution">
    <text evidence="4">The sequence shown here is derived from an EMBL/GenBank/DDBJ whole genome shotgun (WGS) entry which is preliminary data.</text>
</comment>
<evidence type="ECO:0000313" key="4">
    <source>
        <dbReference type="EMBL" id="KAG2490480.1"/>
    </source>
</evidence>
<dbReference type="AlphaFoldDB" id="A0A836BVI2"/>
<reference evidence="4" key="1">
    <citation type="journal article" date="2020" name="bioRxiv">
        <title>Comparative genomics of Chlamydomonas.</title>
        <authorList>
            <person name="Craig R.J."/>
            <person name="Hasan A.R."/>
            <person name="Ness R.W."/>
            <person name="Keightley P.D."/>
        </authorList>
    </citation>
    <scope>NUCLEOTIDE SEQUENCE</scope>
    <source>
        <strain evidence="4">CCAP 11/70</strain>
    </source>
</reference>
<name>A0A836BVI2_9CHLO</name>
<keyword evidence="2" id="KW-0732">Signal</keyword>
<dbReference type="Proteomes" id="UP000612055">
    <property type="component" value="Unassembled WGS sequence"/>
</dbReference>
<evidence type="ECO:0000259" key="3">
    <source>
        <dbReference type="Pfam" id="PF12499"/>
    </source>
</evidence>
<evidence type="ECO:0000256" key="1">
    <source>
        <dbReference type="SAM" id="MobiDB-lite"/>
    </source>
</evidence>
<dbReference type="Pfam" id="PF12499">
    <property type="entry name" value="DUF3707"/>
    <property type="match status" value="2"/>
</dbReference>
<accession>A0A836BVI2</accession>
<sequence>MHPLATRRGLRPGVLLAALALALAAVCVHTQDLPFPYARCQRNAALSPYSVDRNVTVSTVRINATVYTEMCWTLHYNLEQCMANAASYCCASADIHKLQLDARPECKTSDFSASATLNGQPLGGAYLDEPPNDSSATPHMLLSIPNLKINGTNAEGARQQLCVSMGRQSAPQKPVTNPDQLKDTGGFGSWDSRDGSITYTTETLGLFAMAHLRLLFERLDGEGYIDADVSYPFSAVEFDVDSNDLQPGDDVYGTRSFYIVAIENKVTACAALAPGSDTAALTALLSDTGDEGKILYDAALDGVLRRFSQCPPSGQLQSWYGFALACQQRAYARVCQGGEYVNPPPSPSPAPPSPAAPPPFPSSTFPFCKCTRARQSTPFALSAAPVVTEGSRTRAYCYNVTTVTPLNPTSTCGSSTVLEKAEFLMDWSRRFDLVSFELRFADGKVSQRPQSWAPGNMLKINKLNWSVASVVERRPQICFVLTKATPMSDFSTGPGGALWSALFNSAHNCCPVYLASTS</sequence>
<feature type="region of interest" description="Disordered" evidence="1">
    <location>
        <begin position="167"/>
        <end position="188"/>
    </location>
</feature>
<proteinExistence type="predicted"/>
<evidence type="ECO:0000313" key="5">
    <source>
        <dbReference type="Proteomes" id="UP000612055"/>
    </source>
</evidence>
<feature type="domain" description="Pherophorin" evidence="3">
    <location>
        <begin position="35"/>
        <end position="168"/>
    </location>
</feature>
<organism evidence="4 5">
    <name type="scientific">Edaphochlamys debaryana</name>
    <dbReference type="NCBI Taxonomy" id="47281"/>
    <lineage>
        <taxon>Eukaryota</taxon>
        <taxon>Viridiplantae</taxon>
        <taxon>Chlorophyta</taxon>
        <taxon>core chlorophytes</taxon>
        <taxon>Chlorophyceae</taxon>
        <taxon>CS clade</taxon>
        <taxon>Chlamydomonadales</taxon>
        <taxon>Chlamydomonadales incertae sedis</taxon>
        <taxon>Edaphochlamys</taxon>
    </lineage>
</organism>
<keyword evidence="5" id="KW-1185">Reference proteome</keyword>
<gene>
    <name evidence="4" type="ORF">HYH03_011109</name>
</gene>
<feature type="domain" description="Pherophorin" evidence="3">
    <location>
        <begin position="365"/>
        <end position="511"/>
    </location>
</feature>
<protein>
    <recommendedName>
        <fullName evidence="3">Pherophorin domain-containing protein</fullName>
    </recommendedName>
</protein>
<dbReference type="InterPro" id="IPR024616">
    <property type="entry name" value="Pherophorin"/>
</dbReference>
<feature type="signal peptide" evidence="2">
    <location>
        <begin position="1"/>
        <end position="30"/>
    </location>
</feature>
<feature type="chain" id="PRO_5032544770" description="Pherophorin domain-containing protein" evidence="2">
    <location>
        <begin position="31"/>
        <end position="518"/>
    </location>
</feature>
<evidence type="ECO:0000256" key="2">
    <source>
        <dbReference type="SAM" id="SignalP"/>
    </source>
</evidence>